<evidence type="ECO:0000256" key="1">
    <source>
        <dbReference type="SAM" id="Phobius"/>
    </source>
</evidence>
<feature type="transmembrane region" description="Helical" evidence="1">
    <location>
        <begin position="57"/>
        <end position="76"/>
    </location>
</feature>
<keyword evidence="1" id="KW-0472">Membrane</keyword>
<evidence type="ECO:0000313" key="3">
    <source>
        <dbReference type="Proteomes" id="UP000618754"/>
    </source>
</evidence>
<name>A0ABR7X8E5_9SPHI</name>
<feature type="transmembrane region" description="Helical" evidence="1">
    <location>
        <begin position="250"/>
        <end position="274"/>
    </location>
</feature>
<keyword evidence="3" id="KW-1185">Reference proteome</keyword>
<feature type="transmembrane region" description="Helical" evidence="1">
    <location>
        <begin position="28"/>
        <end position="51"/>
    </location>
</feature>
<feature type="transmembrane region" description="Helical" evidence="1">
    <location>
        <begin position="88"/>
        <end position="107"/>
    </location>
</feature>
<keyword evidence="1" id="KW-1133">Transmembrane helix</keyword>
<protein>
    <submittedName>
        <fullName evidence="2">Uncharacterized protein</fullName>
    </submittedName>
</protein>
<sequence>MNNYVNFKEKDITDVGEKDKKMSRADKIFIGCVAVFMLINYIVTDICFEMFTPNISLAEYIGCGVVAFIILTYYCVKYIGLRRVITYVNIIIGTFFLSVLLGVNLYGTKLLYYAATGNTITTRMDINNVKKIMSKRSFIGSYIFAEYDHKELRFESSRVNYYALKNEHSMLVDIGKAGTNNYYITRVHWQINQKADARKQYWAYWFNKALVAVGIVAGIIVVLVAAIFLKEKLGIKKPNFFTRLSPLQTILLVFGAIVVFMVLAVLIAYSYMLIRYGRIGRY</sequence>
<feature type="transmembrane region" description="Helical" evidence="1">
    <location>
        <begin position="209"/>
        <end position="229"/>
    </location>
</feature>
<dbReference type="RefSeq" id="WP_191176674.1">
    <property type="nucleotide sequence ID" value="NZ_JACWMW010000003.1"/>
</dbReference>
<dbReference type="Proteomes" id="UP000618754">
    <property type="component" value="Unassembled WGS sequence"/>
</dbReference>
<keyword evidence="1" id="KW-0812">Transmembrane</keyword>
<gene>
    <name evidence="2" type="ORF">IDJ75_16335</name>
</gene>
<accession>A0ABR7X8E5</accession>
<comment type="caution">
    <text evidence="2">The sequence shown here is derived from an EMBL/GenBank/DDBJ whole genome shotgun (WGS) entry which is preliminary data.</text>
</comment>
<organism evidence="2 3">
    <name type="scientific">Mucilaginibacter rigui</name>
    <dbReference type="NCBI Taxonomy" id="534635"/>
    <lineage>
        <taxon>Bacteria</taxon>
        <taxon>Pseudomonadati</taxon>
        <taxon>Bacteroidota</taxon>
        <taxon>Sphingobacteriia</taxon>
        <taxon>Sphingobacteriales</taxon>
        <taxon>Sphingobacteriaceae</taxon>
        <taxon>Mucilaginibacter</taxon>
    </lineage>
</organism>
<proteinExistence type="predicted"/>
<dbReference type="EMBL" id="JACWMW010000003">
    <property type="protein sequence ID" value="MBD1386854.1"/>
    <property type="molecule type" value="Genomic_DNA"/>
</dbReference>
<reference evidence="2 3" key="1">
    <citation type="submission" date="2020-09" db="EMBL/GenBank/DDBJ databases">
        <title>Novel species of Mucilaginibacter isolated from a glacier on the Tibetan Plateau.</title>
        <authorList>
            <person name="Liu Q."/>
            <person name="Xin Y.-H."/>
        </authorList>
    </citation>
    <scope>NUCLEOTIDE SEQUENCE [LARGE SCALE GENOMIC DNA]</scope>
    <source>
        <strain evidence="2 3">CGMCC 1.13878</strain>
    </source>
</reference>
<evidence type="ECO:0000313" key="2">
    <source>
        <dbReference type="EMBL" id="MBD1386854.1"/>
    </source>
</evidence>